<name>W7X3V5_TETTS</name>
<evidence type="ECO:0000313" key="2">
    <source>
        <dbReference type="EMBL" id="EWS72117.1"/>
    </source>
</evidence>
<dbReference type="EMBL" id="GG662480">
    <property type="protein sequence ID" value="EWS72117.1"/>
    <property type="molecule type" value="Genomic_DNA"/>
</dbReference>
<dbReference type="InParanoid" id="W7X3V5"/>
<feature type="transmembrane region" description="Helical" evidence="1">
    <location>
        <begin position="165"/>
        <end position="188"/>
    </location>
</feature>
<proteinExistence type="predicted"/>
<dbReference type="GeneID" id="24441618"/>
<evidence type="ECO:0000256" key="1">
    <source>
        <dbReference type="SAM" id="Phobius"/>
    </source>
</evidence>
<dbReference type="KEGG" id="tet:TTHERM_001075758"/>
<keyword evidence="1 2" id="KW-0812">Transmembrane</keyword>
<keyword evidence="1" id="KW-1133">Transmembrane helix</keyword>
<dbReference type="AlphaFoldDB" id="W7X3V5"/>
<organism evidence="2 3">
    <name type="scientific">Tetrahymena thermophila (strain SB210)</name>
    <dbReference type="NCBI Taxonomy" id="312017"/>
    <lineage>
        <taxon>Eukaryota</taxon>
        <taxon>Sar</taxon>
        <taxon>Alveolata</taxon>
        <taxon>Ciliophora</taxon>
        <taxon>Intramacronucleata</taxon>
        <taxon>Oligohymenophorea</taxon>
        <taxon>Hymenostomatida</taxon>
        <taxon>Tetrahymenina</taxon>
        <taxon>Tetrahymenidae</taxon>
        <taxon>Tetrahymena</taxon>
    </lineage>
</organism>
<dbReference type="RefSeq" id="XP_012655351.1">
    <property type="nucleotide sequence ID" value="XM_012799897.1"/>
</dbReference>
<keyword evidence="3" id="KW-1185">Reference proteome</keyword>
<gene>
    <name evidence="2" type="ORF">TTHERM_001075758</name>
</gene>
<sequence>MQNIISLKIHFYQDKFNIIYSIFQNQFLLRFYLSKYQTCQFICLFYNLKKFQKIQNFIFKQLFFLLNQDKLNNITFRISFYQDFYYFQCVLIFLSYIIYYLTLRKQSFNENQKVRNNQQYLITKSNFQNERTIISILNQDKFNFINKQINTIQSQFLLRLYNIQFFIQLIDLLVYLVILTILLNTNIINQLKIKQKNKINVNLKIIFQQLVKFCFIKIRSPIRNQLKYQGQKN</sequence>
<reference evidence="3" key="1">
    <citation type="journal article" date="2006" name="PLoS Biol.">
        <title>Macronuclear genome sequence of the ciliate Tetrahymena thermophila, a model eukaryote.</title>
        <authorList>
            <person name="Eisen J.A."/>
            <person name="Coyne R.S."/>
            <person name="Wu M."/>
            <person name="Wu D."/>
            <person name="Thiagarajan M."/>
            <person name="Wortman J.R."/>
            <person name="Badger J.H."/>
            <person name="Ren Q."/>
            <person name="Amedeo P."/>
            <person name="Jones K.M."/>
            <person name="Tallon L.J."/>
            <person name="Delcher A.L."/>
            <person name="Salzberg S.L."/>
            <person name="Silva J.C."/>
            <person name="Haas B.J."/>
            <person name="Majoros W.H."/>
            <person name="Farzad M."/>
            <person name="Carlton J.M."/>
            <person name="Smith R.K. Jr."/>
            <person name="Garg J."/>
            <person name="Pearlman R.E."/>
            <person name="Karrer K.M."/>
            <person name="Sun L."/>
            <person name="Manning G."/>
            <person name="Elde N.C."/>
            <person name="Turkewitz A.P."/>
            <person name="Asai D.J."/>
            <person name="Wilkes D.E."/>
            <person name="Wang Y."/>
            <person name="Cai H."/>
            <person name="Collins K."/>
            <person name="Stewart B.A."/>
            <person name="Lee S.R."/>
            <person name="Wilamowska K."/>
            <person name="Weinberg Z."/>
            <person name="Ruzzo W.L."/>
            <person name="Wloga D."/>
            <person name="Gaertig J."/>
            <person name="Frankel J."/>
            <person name="Tsao C.-C."/>
            <person name="Gorovsky M.A."/>
            <person name="Keeling P.J."/>
            <person name="Waller R.F."/>
            <person name="Patron N.J."/>
            <person name="Cherry J.M."/>
            <person name="Stover N.A."/>
            <person name="Krieger C.J."/>
            <person name="del Toro C."/>
            <person name="Ryder H.F."/>
            <person name="Williamson S.C."/>
            <person name="Barbeau R.A."/>
            <person name="Hamilton E.P."/>
            <person name="Orias E."/>
        </authorList>
    </citation>
    <scope>NUCLEOTIDE SEQUENCE [LARGE SCALE GENOMIC DNA]</scope>
    <source>
        <strain evidence="3">SB210</strain>
    </source>
</reference>
<evidence type="ECO:0000313" key="3">
    <source>
        <dbReference type="Proteomes" id="UP000009168"/>
    </source>
</evidence>
<protein>
    <submittedName>
        <fullName evidence="2">Transmembrane protein, putative</fullName>
    </submittedName>
</protein>
<feature type="transmembrane region" description="Helical" evidence="1">
    <location>
        <begin position="84"/>
        <end position="102"/>
    </location>
</feature>
<accession>W7X3V5</accession>
<keyword evidence="1" id="KW-0472">Membrane</keyword>
<dbReference type="Proteomes" id="UP000009168">
    <property type="component" value="Unassembled WGS sequence"/>
</dbReference>